<evidence type="ECO:0000313" key="1">
    <source>
        <dbReference type="EMBL" id="GIY95294.1"/>
    </source>
</evidence>
<organism evidence="1 2">
    <name type="scientific">Caerostris extrusa</name>
    <name type="common">Bark spider</name>
    <name type="synonym">Caerostris bankana</name>
    <dbReference type="NCBI Taxonomy" id="172846"/>
    <lineage>
        <taxon>Eukaryota</taxon>
        <taxon>Metazoa</taxon>
        <taxon>Ecdysozoa</taxon>
        <taxon>Arthropoda</taxon>
        <taxon>Chelicerata</taxon>
        <taxon>Arachnida</taxon>
        <taxon>Araneae</taxon>
        <taxon>Araneomorphae</taxon>
        <taxon>Entelegynae</taxon>
        <taxon>Araneoidea</taxon>
        <taxon>Araneidae</taxon>
        <taxon>Caerostris</taxon>
    </lineage>
</organism>
<comment type="caution">
    <text evidence="1">The sequence shown here is derived from an EMBL/GenBank/DDBJ whole genome shotgun (WGS) entry which is preliminary data.</text>
</comment>
<gene>
    <name evidence="1" type="ORF">CEXT_564141</name>
</gene>
<evidence type="ECO:0000313" key="2">
    <source>
        <dbReference type="Proteomes" id="UP001054945"/>
    </source>
</evidence>
<dbReference type="EMBL" id="BPLR01017891">
    <property type="protein sequence ID" value="GIY95294.1"/>
    <property type="molecule type" value="Genomic_DNA"/>
</dbReference>
<dbReference type="AlphaFoldDB" id="A0AAV4XMK3"/>
<reference evidence="1 2" key="1">
    <citation type="submission" date="2021-06" db="EMBL/GenBank/DDBJ databases">
        <title>Caerostris extrusa draft genome.</title>
        <authorList>
            <person name="Kono N."/>
            <person name="Arakawa K."/>
        </authorList>
    </citation>
    <scope>NUCLEOTIDE SEQUENCE [LARGE SCALE GENOMIC DNA]</scope>
</reference>
<keyword evidence="2" id="KW-1185">Reference proteome</keyword>
<proteinExistence type="predicted"/>
<sequence length="98" mass="11222">MDDCWYQDENATCHVARRILDGWNEGVDGEESIDRLVNSDGDAGDDSHTLQALSGQLWKSAKNGSQVFYFGETPIRCRSIHHFDGRRYMIRRRNGDVC</sequence>
<protein>
    <submittedName>
        <fullName evidence="1">Uncharacterized protein</fullName>
    </submittedName>
</protein>
<name>A0AAV4XMK3_CAEEX</name>
<accession>A0AAV4XMK3</accession>
<dbReference type="Proteomes" id="UP001054945">
    <property type="component" value="Unassembled WGS sequence"/>
</dbReference>